<gene>
    <name evidence="3" type="ORF">KG103_17595</name>
</gene>
<feature type="compositionally biased region" description="Pro residues" evidence="1">
    <location>
        <begin position="1"/>
        <end position="11"/>
    </location>
</feature>
<keyword evidence="4" id="KW-1185">Reference proteome</keyword>
<dbReference type="EMBL" id="CP074405">
    <property type="protein sequence ID" value="QVI62199.1"/>
    <property type="molecule type" value="Genomic_DNA"/>
</dbReference>
<dbReference type="PANTHER" id="PTHR33608">
    <property type="entry name" value="BLL2464 PROTEIN"/>
    <property type="match status" value="1"/>
</dbReference>
<proteinExistence type="predicted"/>
<feature type="domain" description="DUF58" evidence="2">
    <location>
        <begin position="219"/>
        <end position="394"/>
    </location>
</feature>
<feature type="compositionally biased region" description="Basic and acidic residues" evidence="1">
    <location>
        <begin position="205"/>
        <end position="221"/>
    </location>
</feature>
<dbReference type="Proteomes" id="UP000677804">
    <property type="component" value="Chromosome"/>
</dbReference>
<accession>A0ABX8D414</accession>
<dbReference type="Pfam" id="PF01882">
    <property type="entry name" value="DUF58"/>
    <property type="match status" value="1"/>
</dbReference>
<evidence type="ECO:0000313" key="3">
    <source>
        <dbReference type="EMBL" id="QVI62199.1"/>
    </source>
</evidence>
<reference evidence="3 4" key="1">
    <citation type="submission" date="2021-05" db="EMBL/GenBank/DDBJ databases">
        <title>Novel species in genus Cellulomonas.</title>
        <authorList>
            <person name="Zhang G."/>
        </authorList>
    </citation>
    <scope>NUCLEOTIDE SEQUENCE [LARGE SCALE GENOMIC DNA]</scope>
    <source>
        <strain evidence="4">zg-ZUI222</strain>
    </source>
</reference>
<dbReference type="InterPro" id="IPR002881">
    <property type="entry name" value="DUF58"/>
</dbReference>
<evidence type="ECO:0000313" key="4">
    <source>
        <dbReference type="Proteomes" id="UP000677804"/>
    </source>
</evidence>
<sequence>MSLPEPPPARPPTWGQDPEPPPAPAATGRWTPVRAATWASAACLVVLLLGVLAGRPDAAVLGVAPLVLAARALHGRPAGPLRARLEAGDVDDDPDARGGGGGLHATLCLEGPARWAAVTTTRQGRPGTEVLVRLADERRLPVVARTVRTGPQEVATAVVQGVGPDGASVAEPTPPVTRSTVVLPATTPLLDLPLPSRLRGLTGPHESRRPGEGGGLRDVHPWAPGDRLRRIDWRVTARRSPDLRELYVRREHAQAEAVVVLVVDSRDDVGPDPRTWRGSVAPRPQDATSLDRARQAAASLARAYLAAGDRVGLDDLGVRRRPVPPGGGRRQLDRIRHSLALTAPEGEPSARLRPPRLPSGALVVVFSTFLDDESAAVAARWRTAGHRVVAVDVLPRLRASGLYDRERLALRMMTLTREDRMAELADQDVELVTWRDEPAVALRVLARRAQRRAGAGVAR</sequence>
<evidence type="ECO:0000259" key="2">
    <source>
        <dbReference type="Pfam" id="PF01882"/>
    </source>
</evidence>
<organism evidence="3 4">
    <name type="scientific">Cellulomonas wangleii</name>
    <dbReference type="NCBI Taxonomy" id="2816956"/>
    <lineage>
        <taxon>Bacteria</taxon>
        <taxon>Bacillati</taxon>
        <taxon>Actinomycetota</taxon>
        <taxon>Actinomycetes</taxon>
        <taxon>Micrococcales</taxon>
        <taxon>Cellulomonadaceae</taxon>
        <taxon>Cellulomonas</taxon>
    </lineage>
</organism>
<evidence type="ECO:0000256" key="1">
    <source>
        <dbReference type="SAM" id="MobiDB-lite"/>
    </source>
</evidence>
<name>A0ABX8D414_9CELL</name>
<dbReference type="PANTHER" id="PTHR33608:SF14">
    <property type="entry name" value="POSSIBLE CONSERVED SECRETED PROTEIN"/>
    <property type="match status" value="1"/>
</dbReference>
<feature type="region of interest" description="Disordered" evidence="1">
    <location>
        <begin position="193"/>
        <end position="221"/>
    </location>
</feature>
<feature type="region of interest" description="Disordered" evidence="1">
    <location>
        <begin position="1"/>
        <end position="28"/>
    </location>
</feature>
<protein>
    <submittedName>
        <fullName evidence="3">DUF58 domain-containing protein</fullName>
    </submittedName>
</protein>